<keyword evidence="3" id="KW-1185">Reference proteome</keyword>
<keyword evidence="1" id="KW-0732">Signal</keyword>
<accession>A0A5C3LVP1</accession>
<gene>
    <name evidence="2" type="ORF">BDQ12DRAFT_685485</name>
</gene>
<evidence type="ECO:0000313" key="3">
    <source>
        <dbReference type="Proteomes" id="UP000308652"/>
    </source>
</evidence>
<evidence type="ECO:0000256" key="1">
    <source>
        <dbReference type="SAM" id="SignalP"/>
    </source>
</evidence>
<feature type="chain" id="PRO_5022932134" evidence="1">
    <location>
        <begin position="17"/>
        <end position="89"/>
    </location>
</feature>
<sequence length="89" mass="9538">MVKIFLVLICAAVAIAAPTAHVPRAPDVDSSLVRRAYRIAGCESAEAQLPSYYNGGSQPVCKCSSISVYRCSTVEATKLYKDKGMDARP</sequence>
<dbReference type="EMBL" id="ML213609">
    <property type="protein sequence ID" value="TFK37194.1"/>
    <property type="molecule type" value="Genomic_DNA"/>
</dbReference>
<evidence type="ECO:0000313" key="2">
    <source>
        <dbReference type="EMBL" id="TFK37194.1"/>
    </source>
</evidence>
<proteinExistence type="predicted"/>
<dbReference type="AlphaFoldDB" id="A0A5C3LVP1"/>
<protein>
    <submittedName>
        <fullName evidence="2">Uncharacterized protein</fullName>
    </submittedName>
</protein>
<reference evidence="2 3" key="1">
    <citation type="journal article" date="2019" name="Nat. Ecol. Evol.">
        <title>Megaphylogeny resolves global patterns of mushroom evolution.</title>
        <authorList>
            <person name="Varga T."/>
            <person name="Krizsan K."/>
            <person name="Foldi C."/>
            <person name="Dima B."/>
            <person name="Sanchez-Garcia M."/>
            <person name="Sanchez-Ramirez S."/>
            <person name="Szollosi G.J."/>
            <person name="Szarkandi J.G."/>
            <person name="Papp V."/>
            <person name="Albert L."/>
            <person name="Andreopoulos W."/>
            <person name="Angelini C."/>
            <person name="Antonin V."/>
            <person name="Barry K.W."/>
            <person name="Bougher N.L."/>
            <person name="Buchanan P."/>
            <person name="Buyck B."/>
            <person name="Bense V."/>
            <person name="Catcheside P."/>
            <person name="Chovatia M."/>
            <person name="Cooper J."/>
            <person name="Damon W."/>
            <person name="Desjardin D."/>
            <person name="Finy P."/>
            <person name="Geml J."/>
            <person name="Haridas S."/>
            <person name="Hughes K."/>
            <person name="Justo A."/>
            <person name="Karasinski D."/>
            <person name="Kautmanova I."/>
            <person name="Kiss B."/>
            <person name="Kocsube S."/>
            <person name="Kotiranta H."/>
            <person name="LaButti K.M."/>
            <person name="Lechner B.E."/>
            <person name="Liimatainen K."/>
            <person name="Lipzen A."/>
            <person name="Lukacs Z."/>
            <person name="Mihaltcheva S."/>
            <person name="Morgado L.N."/>
            <person name="Niskanen T."/>
            <person name="Noordeloos M.E."/>
            <person name="Ohm R.A."/>
            <person name="Ortiz-Santana B."/>
            <person name="Ovrebo C."/>
            <person name="Racz N."/>
            <person name="Riley R."/>
            <person name="Savchenko A."/>
            <person name="Shiryaev A."/>
            <person name="Soop K."/>
            <person name="Spirin V."/>
            <person name="Szebenyi C."/>
            <person name="Tomsovsky M."/>
            <person name="Tulloss R.E."/>
            <person name="Uehling J."/>
            <person name="Grigoriev I.V."/>
            <person name="Vagvolgyi C."/>
            <person name="Papp T."/>
            <person name="Martin F.M."/>
            <person name="Miettinen O."/>
            <person name="Hibbett D.S."/>
            <person name="Nagy L.G."/>
        </authorList>
    </citation>
    <scope>NUCLEOTIDE SEQUENCE [LARGE SCALE GENOMIC DNA]</scope>
    <source>
        <strain evidence="2 3">CBS 166.37</strain>
    </source>
</reference>
<feature type="signal peptide" evidence="1">
    <location>
        <begin position="1"/>
        <end position="16"/>
    </location>
</feature>
<dbReference type="Proteomes" id="UP000308652">
    <property type="component" value="Unassembled WGS sequence"/>
</dbReference>
<organism evidence="2 3">
    <name type="scientific">Crucibulum laeve</name>
    <dbReference type="NCBI Taxonomy" id="68775"/>
    <lineage>
        <taxon>Eukaryota</taxon>
        <taxon>Fungi</taxon>
        <taxon>Dikarya</taxon>
        <taxon>Basidiomycota</taxon>
        <taxon>Agaricomycotina</taxon>
        <taxon>Agaricomycetes</taxon>
        <taxon>Agaricomycetidae</taxon>
        <taxon>Agaricales</taxon>
        <taxon>Agaricineae</taxon>
        <taxon>Nidulariaceae</taxon>
        <taxon>Crucibulum</taxon>
    </lineage>
</organism>
<feature type="non-terminal residue" evidence="2">
    <location>
        <position position="89"/>
    </location>
</feature>
<name>A0A5C3LVP1_9AGAR</name>